<organism evidence="4">
    <name type="scientific">bioreactor metagenome</name>
    <dbReference type="NCBI Taxonomy" id="1076179"/>
    <lineage>
        <taxon>unclassified sequences</taxon>
        <taxon>metagenomes</taxon>
        <taxon>ecological metagenomes</taxon>
    </lineage>
</organism>
<dbReference type="Pfam" id="PF12849">
    <property type="entry name" value="PBP_like_2"/>
    <property type="match status" value="1"/>
</dbReference>
<feature type="domain" description="PBP" evidence="3">
    <location>
        <begin position="88"/>
        <end position="288"/>
    </location>
</feature>
<comment type="caution">
    <text evidence="4">The sequence shown here is derived from an EMBL/GenBank/DDBJ whole genome shotgun (WGS) entry which is preliminary data.</text>
</comment>
<proteinExistence type="predicted"/>
<sequence length="321" mass="34125">MKRISKRLLSLLPVCALILGLAACSGGTASSPSSSASPSPVSPSPTPSASESPSPEPFAFTQENMPRIDGSTATIPLISAVRSVLLGTEREDDVTVSGTDNAYVNLIDGKTDVLLVYAPSPDTLDYADKQGVKLEMAPIGKDALVFLVNKKNPVQSLTDKQVVGIYSGAITNWKDVGGKDAEIRAYQRQLLSGSQTMMNKLVMKGTPMAEAPAGYVIGEMGGLVDAIATFDGAEYSIGYNVYYYVSRMKLDDNIRLLSVNGVAPSIDSISSGDYPYVNDFYAVIRSDAPEGSPQRILYNWIQTADGQALVRSEGYATAAVK</sequence>
<dbReference type="PANTHER" id="PTHR30570:SF1">
    <property type="entry name" value="PHOSPHATE-BINDING PROTEIN PSTS"/>
    <property type="match status" value="1"/>
</dbReference>
<accession>A0A644XFY8</accession>
<dbReference type="AlphaFoldDB" id="A0A644XFY8"/>
<gene>
    <name evidence="4" type="ORF">SDC9_61522</name>
</gene>
<evidence type="ECO:0000313" key="4">
    <source>
        <dbReference type="EMBL" id="MPM15156.1"/>
    </source>
</evidence>
<dbReference type="InterPro" id="IPR050811">
    <property type="entry name" value="Phosphate_ABC_transporter"/>
</dbReference>
<dbReference type="PROSITE" id="PS51257">
    <property type="entry name" value="PROKAR_LIPOPROTEIN"/>
    <property type="match status" value="1"/>
</dbReference>
<protein>
    <recommendedName>
        <fullName evidence="3">PBP domain-containing protein</fullName>
    </recommendedName>
</protein>
<keyword evidence="1" id="KW-0732">Signal</keyword>
<evidence type="ECO:0000256" key="1">
    <source>
        <dbReference type="ARBA" id="ARBA00022729"/>
    </source>
</evidence>
<dbReference type="EMBL" id="VSSQ01002395">
    <property type="protein sequence ID" value="MPM15156.1"/>
    <property type="molecule type" value="Genomic_DNA"/>
</dbReference>
<feature type="region of interest" description="Disordered" evidence="2">
    <location>
        <begin position="29"/>
        <end position="62"/>
    </location>
</feature>
<dbReference type="Gene3D" id="3.40.190.10">
    <property type="entry name" value="Periplasmic binding protein-like II"/>
    <property type="match status" value="2"/>
</dbReference>
<dbReference type="PANTHER" id="PTHR30570">
    <property type="entry name" value="PERIPLASMIC PHOSPHATE BINDING COMPONENT OF PHOSPHATE ABC TRANSPORTER"/>
    <property type="match status" value="1"/>
</dbReference>
<name>A0A644XFY8_9ZZZZ</name>
<dbReference type="InterPro" id="IPR024370">
    <property type="entry name" value="PBP_domain"/>
</dbReference>
<dbReference type="SUPFAM" id="SSF53850">
    <property type="entry name" value="Periplasmic binding protein-like II"/>
    <property type="match status" value="1"/>
</dbReference>
<reference evidence="4" key="1">
    <citation type="submission" date="2019-08" db="EMBL/GenBank/DDBJ databases">
        <authorList>
            <person name="Kucharzyk K."/>
            <person name="Murdoch R.W."/>
            <person name="Higgins S."/>
            <person name="Loffler F."/>
        </authorList>
    </citation>
    <scope>NUCLEOTIDE SEQUENCE</scope>
</reference>
<evidence type="ECO:0000256" key="2">
    <source>
        <dbReference type="SAM" id="MobiDB-lite"/>
    </source>
</evidence>
<feature type="compositionally biased region" description="Low complexity" evidence="2">
    <location>
        <begin position="29"/>
        <end position="39"/>
    </location>
</feature>
<evidence type="ECO:0000259" key="3">
    <source>
        <dbReference type="Pfam" id="PF12849"/>
    </source>
</evidence>